<dbReference type="Pfam" id="PF00682">
    <property type="entry name" value="HMGL-like"/>
    <property type="match status" value="1"/>
</dbReference>
<dbReference type="InterPro" id="IPR013785">
    <property type="entry name" value="Aldolase_TIM"/>
</dbReference>
<evidence type="ECO:0000256" key="3">
    <source>
        <dbReference type="ARBA" id="ARBA00023239"/>
    </source>
</evidence>
<dbReference type="AlphaFoldDB" id="A0A1V9GD15"/>
<evidence type="ECO:0000313" key="5">
    <source>
        <dbReference type="EMBL" id="OQP68464.1"/>
    </source>
</evidence>
<proteinExistence type="inferred from homology"/>
<dbReference type="GO" id="GO:0046872">
    <property type="term" value="F:metal ion binding"/>
    <property type="evidence" value="ECO:0007669"/>
    <property type="project" value="UniProtKB-KW"/>
</dbReference>
<dbReference type="RefSeq" id="WP_081158879.1">
    <property type="nucleotide sequence ID" value="NZ_LWBP01000001.1"/>
</dbReference>
<dbReference type="Proteomes" id="UP000192276">
    <property type="component" value="Unassembled WGS sequence"/>
</dbReference>
<dbReference type="EMBL" id="LWBP01000001">
    <property type="protein sequence ID" value="OQP68464.1"/>
    <property type="molecule type" value="Genomic_DNA"/>
</dbReference>
<reference evidence="6" key="1">
    <citation type="submission" date="2016-04" db="EMBL/GenBank/DDBJ databases">
        <authorList>
            <person name="Chen L."/>
            <person name="Zhuang W."/>
            <person name="Wang G."/>
        </authorList>
    </citation>
    <scope>NUCLEOTIDE SEQUENCE [LARGE SCALE GENOMIC DNA]</scope>
    <source>
        <strain evidence="6">208</strain>
    </source>
</reference>
<organism evidence="5 6">
    <name type="scientific">Niastella populi</name>
    <dbReference type="NCBI Taxonomy" id="550983"/>
    <lineage>
        <taxon>Bacteria</taxon>
        <taxon>Pseudomonadati</taxon>
        <taxon>Bacteroidota</taxon>
        <taxon>Chitinophagia</taxon>
        <taxon>Chitinophagales</taxon>
        <taxon>Chitinophagaceae</taxon>
        <taxon>Niastella</taxon>
    </lineage>
</organism>
<dbReference type="Gene3D" id="3.20.20.70">
    <property type="entry name" value="Aldolase class I"/>
    <property type="match status" value="1"/>
</dbReference>
<dbReference type="PROSITE" id="PS50991">
    <property type="entry name" value="PYR_CT"/>
    <property type="match status" value="1"/>
</dbReference>
<evidence type="ECO:0000256" key="2">
    <source>
        <dbReference type="ARBA" id="ARBA00022723"/>
    </source>
</evidence>
<accession>A0A1V9GD15</accession>
<dbReference type="PANTHER" id="PTHR42738:SF7">
    <property type="entry name" value="HYDROXYMETHYLGLUTARYL-COA LYASE"/>
    <property type="match status" value="1"/>
</dbReference>
<keyword evidence="3 5" id="KW-0456">Lyase</keyword>
<dbReference type="CDD" id="cd07938">
    <property type="entry name" value="DRE_TIM_HMGL"/>
    <property type="match status" value="1"/>
</dbReference>
<evidence type="ECO:0000256" key="1">
    <source>
        <dbReference type="ARBA" id="ARBA00009405"/>
    </source>
</evidence>
<keyword evidence="6" id="KW-1185">Reference proteome</keyword>
<gene>
    <name evidence="5" type="ORF">A4R26_01260</name>
</gene>
<dbReference type="STRING" id="550983.A4R26_01260"/>
<dbReference type="InterPro" id="IPR043594">
    <property type="entry name" value="HMGL"/>
</dbReference>
<comment type="caution">
    <text evidence="5">The sequence shown here is derived from an EMBL/GenBank/DDBJ whole genome shotgun (WGS) entry which is preliminary data.</text>
</comment>
<comment type="similarity">
    <text evidence="1">Belongs to the HMG-CoA lyase family.</text>
</comment>
<protein>
    <submittedName>
        <fullName evidence="5">Hydroxymethylglutaryl-CoA lyase</fullName>
    </submittedName>
</protein>
<dbReference type="GO" id="GO:0006552">
    <property type="term" value="P:L-leucine catabolic process"/>
    <property type="evidence" value="ECO:0007669"/>
    <property type="project" value="TreeGrafter"/>
</dbReference>
<feature type="domain" description="Pyruvate carboxyltransferase" evidence="4">
    <location>
        <begin position="11"/>
        <end position="283"/>
    </location>
</feature>
<name>A0A1V9GD15_9BACT</name>
<evidence type="ECO:0000313" key="6">
    <source>
        <dbReference type="Proteomes" id="UP000192276"/>
    </source>
</evidence>
<sequence length="295" mass="32449">MNTSEQSTTEPIQLIECPRDAMQGWPVFIPTEKKIEYLHSLLQVGFHTLDFGSFVSAKAIPQLTDTATVLKGLQQLPVDSPTKLLAIIANVRGAEEAAAFDAISYLGFPFSVSETFQQRNTNSSIAQSLQRVTDIQRICEQSRKALVIYISMGFGNPYGDAWSPEIVFEWVNRIAALGVPVISLADTVGLATPEQVYSMTSYVIEKLPQHQIGVHLHSSAHNRAAKIEAARKAGCRRFDSAMKGIGGCPMANDDLVGNIDTEWLISYLEQYDNLPMLNKTALAKSVNLANEIFTL</sequence>
<evidence type="ECO:0000259" key="4">
    <source>
        <dbReference type="PROSITE" id="PS50991"/>
    </source>
</evidence>
<dbReference type="InterPro" id="IPR000891">
    <property type="entry name" value="PYR_CT"/>
</dbReference>
<dbReference type="SUPFAM" id="SSF51569">
    <property type="entry name" value="Aldolase"/>
    <property type="match status" value="1"/>
</dbReference>
<dbReference type="GO" id="GO:0004419">
    <property type="term" value="F:hydroxymethylglutaryl-CoA lyase activity"/>
    <property type="evidence" value="ECO:0007669"/>
    <property type="project" value="TreeGrafter"/>
</dbReference>
<keyword evidence="2" id="KW-0479">Metal-binding</keyword>
<dbReference type="OrthoDB" id="9784013at2"/>
<dbReference type="GO" id="GO:0046951">
    <property type="term" value="P:ketone body biosynthetic process"/>
    <property type="evidence" value="ECO:0007669"/>
    <property type="project" value="TreeGrafter"/>
</dbReference>
<dbReference type="PANTHER" id="PTHR42738">
    <property type="entry name" value="HYDROXYMETHYLGLUTARYL-COA LYASE"/>
    <property type="match status" value="1"/>
</dbReference>